<keyword evidence="2" id="KW-0472">Membrane</keyword>
<gene>
    <name evidence="5" type="ORF">BSL78_07233</name>
</gene>
<evidence type="ECO:0000259" key="3">
    <source>
        <dbReference type="SMART" id="SM00214"/>
    </source>
</evidence>
<dbReference type="SMART" id="SM00215">
    <property type="entry name" value="VWC_out"/>
    <property type="match status" value="2"/>
</dbReference>
<dbReference type="AlphaFoldDB" id="A0A2G8L6F6"/>
<dbReference type="SMART" id="SM00214">
    <property type="entry name" value="VWC"/>
    <property type="match status" value="2"/>
</dbReference>
<dbReference type="Proteomes" id="UP000230750">
    <property type="component" value="Unassembled WGS sequence"/>
</dbReference>
<organism evidence="5 6">
    <name type="scientific">Stichopus japonicus</name>
    <name type="common">Sea cucumber</name>
    <dbReference type="NCBI Taxonomy" id="307972"/>
    <lineage>
        <taxon>Eukaryota</taxon>
        <taxon>Metazoa</taxon>
        <taxon>Echinodermata</taxon>
        <taxon>Eleutherozoa</taxon>
        <taxon>Echinozoa</taxon>
        <taxon>Holothuroidea</taxon>
        <taxon>Aspidochirotacea</taxon>
        <taxon>Aspidochirotida</taxon>
        <taxon>Stichopodidae</taxon>
        <taxon>Apostichopus</taxon>
    </lineage>
</organism>
<feature type="transmembrane region" description="Helical" evidence="2">
    <location>
        <begin position="555"/>
        <end position="582"/>
    </location>
</feature>
<keyword evidence="6" id="KW-1185">Reference proteome</keyword>
<name>A0A2G8L6F6_STIJA</name>
<feature type="domain" description="VWFC" evidence="4">
    <location>
        <begin position="338"/>
        <end position="398"/>
    </location>
</feature>
<feature type="domain" description="VWFC" evidence="4">
    <location>
        <begin position="217"/>
        <end position="277"/>
    </location>
</feature>
<evidence type="ECO:0000256" key="2">
    <source>
        <dbReference type="SAM" id="Phobius"/>
    </source>
</evidence>
<dbReference type="STRING" id="307972.A0A2G8L6F6"/>
<dbReference type="Gene3D" id="2.10.70.10">
    <property type="entry name" value="Complement Module, domain 1"/>
    <property type="match status" value="1"/>
</dbReference>
<feature type="domain" description="VWFC" evidence="3">
    <location>
        <begin position="338"/>
        <end position="393"/>
    </location>
</feature>
<protein>
    <submittedName>
        <fullName evidence="5">Putative extracellular matrix protein FRAS1</fullName>
    </submittedName>
</protein>
<evidence type="ECO:0000256" key="1">
    <source>
        <dbReference type="SAM" id="MobiDB-lite"/>
    </source>
</evidence>
<sequence>MPALSGDQCITTVMLYHWMHATHASVSMEKCCVQITPAFLNQLYQQEVSSVAFICSLLVRKLMLNSYLLATSKTISELVLKASRQLPLSRRKVKSCFLSSDGLQCFDCVNTPMTECKKVICAEGEICVAQNIFSVFGNNDIVQACIDAKSQSADGDVCITDLDVLIELEIIPLEIASLFAGTLILCDSNLCNSQARLQDTCSPRTSTSAPVEFLDSCYFDSADGGVIEHGETFSSGCGDCVCNDGDIQCSKGKCPDLICAVGIDFGSFEFCEDDSFCLFLTEVIPGIGVTLNTGECILKSDWPHNNDTTGPLRDGNARVCSQNFCNLEDIIPVVPDSCDYNGRTYSHLEAYNPDECNTCTCVGGTIKCTRLPCSQGEAVFCGDSSQAPELDQCTASYSPLEQYLVGAASAQEVCTIAVRTITPPTTTSSTVSPTSTPDSGERTTRSGGTSSSCITEEGNQLKDGETSTVGPCQWIDVIITFKVDYDLIKDSLKEFEREFIDAMSLLLRVPRDDVVVNEVNDGDLQVEHKGMKLMADSLMISVEPPSSPSSTKPTFYVIIAICCALSFLILIIGTVCIASAVMRRKSEGREKRLSKRSNHTYDVPPLEEHEPGDKEAGKDNVVSNPYHRSMDLDEAPPSYHRSIGAEVTPQEQVAEAESAKSSSPYLVPMSSDGKVDASSTDLNEDPSDSNALDNPVY</sequence>
<feature type="compositionally biased region" description="Polar residues" evidence="1">
    <location>
        <begin position="688"/>
        <end position="697"/>
    </location>
</feature>
<dbReference type="EMBL" id="MRZV01000198">
    <property type="protein sequence ID" value="PIK55842.1"/>
    <property type="molecule type" value="Genomic_DNA"/>
</dbReference>
<feature type="compositionally biased region" description="Low complexity" evidence="1">
    <location>
        <begin position="425"/>
        <end position="437"/>
    </location>
</feature>
<dbReference type="SUPFAM" id="SSF57603">
    <property type="entry name" value="FnI-like domain"/>
    <property type="match status" value="1"/>
</dbReference>
<evidence type="ECO:0000259" key="4">
    <source>
        <dbReference type="SMART" id="SM00215"/>
    </source>
</evidence>
<evidence type="ECO:0000313" key="6">
    <source>
        <dbReference type="Proteomes" id="UP000230750"/>
    </source>
</evidence>
<dbReference type="OrthoDB" id="10045365at2759"/>
<keyword evidence="2" id="KW-1133">Transmembrane helix</keyword>
<feature type="compositionally biased region" description="Basic and acidic residues" evidence="1">
    <location>
        <begin position="606"/>
        <end position="618"/>
    </location>
</feature>
<feature type="domain" description="VWFC" evidence="3">
    <location>
        <begin position="217"/>
        <end position="271"/>
    </location>
</feature>
<evidence type="ECO:0000313" key="5">
    <source>
        <dbReference type="EMBL" id="PIK55842.1"/>
    </source>
</evidence>
<dbReference type="InterPro" id="IPR001007">
    <property type="entry name" value="VWF_dom"/>
</dbReference>
<proteinExistence type="predicted"/>
<comment type="caution">
    <text evidence="5">The sequence shown here is derived from an EMBL/GenBank/DDBJ whole genome shotgun (WGS) entry which is preliminary data.</text>
</comment>
<feature type="region of interest" description="Disordered" evidence="1">
    <location>
        <begin position="587"/>
        <end position="697"/>
    </location>
</feature>
<accession>A0A2G8L6F6</accession>
<keyword evidence="2" id="KW-0812">Transmembrane</keyword>
<reference evidence="5 6" key="1">
    <citation type="journal article" date="2017" name="PLoS Biol.">
        <title>The sea cucumber genome provides insights into morphological evolution and visceral regeneration.</title>
        <authorList>
            <person name="Zhang X."/>
            <person name="Sun L."/>
            <person name="Yuan J."/>
            <person name="Sun Y."/>
            <person name="Gao Y."/>
            <person name="Zhang L."/>
            <person name="Li S."/>
            <person name="Dai H."/>
            <person name="Hamel J.F."/>
            <person name="Liu C."/>
            <person name="Yu Y."/>
            <person name="Liu S."/>
            <person name="Lin W."/>
            <person name="Guo K."/>
            <person name="Jin S."/>
            <person name="Xu P."/>
            <person name="Storey K.B."/>
            <person name="Huan P."/>
            <person name="Zhang T."/>
            <person name="Zhou Y."/>
            <person name="Zhang J."/>
            <person name="Lin C."/>
            <person name="Li X."/>
            <person name="Xing L."/>
            <person name="Huo D."/>
            <person name="Sun M."/>
            <person name="Wang L."/>
            <person name="Mercier A."/>
            <person name="Li F."/>
            <person name="Yang H."/>
            <person name="Xiang J."/>
        </authorList>
    </citation>
    <scope>NUCLEOTIDE SEQUENCE [LARGE SCALE GENOMIC DNA]</scope>
    <source>
        <strain evidence="5">Shaxun</strain>
        <tissue evidence="5">Muscle</tissue>
    </source>
</reference>
<feature type="region of interest" description="Disordered" evidence="1">
    <location>
        <begin position="425"/>
        <end position="466"/>
    </location>
</feature>